<dbReference type="InterPro" id="IPR011545">
    <property type="entry name" value="DEAD/DEAH_box_helicase_dom"/>
</dbReference>
<dbReference type="Pfam" id="PF14493">
    <property type="entry name" value="HTH_40"/>
    <property type="match status" value="1"/>
</dbReference>
<evidence type="ECO:0000256" key="10">
    <source>
        <dbReference type="ARBA" id="ARBA00022840"/>
    </source>
</evidence>
<evidence type="ECO:0000259" key="19">
    <source>
        <dbReference type="PROSITE" id="PS51194"/>
    </source>
</evidence>
<dbReference type="GO" id="GO:0003677">
    <property type="term" value="F:DNA binding"/>
    <property type="evidence" value="ECO:0007669"/>
    <property type="project" value="UniProtKB-KW"/>
</dbReference>
<comment type="catalytic activity">
    <reaction evidence="15">
        <text>Couples ATP hydrolysis with the unwinding of duplex DNA by translocating in the 3'-5' direction.</text>
        <dbReference type="EC" id="5.6.2.4"/>
    </reaction>
</comment>
<dbReference type="InterPro" id="IPR010997">
    <property type="entry name" value="HRDC-like_sf"/>
</dbReference>
<evidence type="ECO:0000313" key="21">
    <source>
        <dbReference type="Proteomes" id="UP000184474"/>
    </source>
</evidence>
<proteinExistence type="inferred from homology"/>
<dbReference type="InterPro" id="IPR006293">
    <property type="entry name" value="DNA_helicase_ATP-dep_RecQ_bac"/>
</dbReference>
<evidence type="ECO:0000256" key="15">
    <source>
        <dbReference type="ARBA" id="ARBA00034617"/>
    </source>
</evidence>
<evidence type="ECO:0000256" key="12">
    <source>
        <dbReference type="ARBA" id="ARBA00023172"/>
    </source>
</evidence>
<dbReference type="SMART" id="SM00487">
    <property type="entry name" value="DEXDc"/>
    <property type="match status" value="1"/>
</dbReference>
<dbReference type="Proteomes" id="UP000184474">
    <property type="component" value="Unassembled WGS sequence"/>
</dbReference>
<dbReference type="InterPro" id="IPR032284">
    <property type="entry name" value="RecQ_Zn-bd"/>
</dbReference>
<dbReference type="SUPFAM" id="SSF46785">
    <property type="entry name" value="Winged helix' DNA-binding domain"/>
    <property type="match status" value="1"/>
</dbReference>
<dbReference type="GO" id="GO:0005524">
    <property type="term" value="F:ATP binding"/>
    <property type="evidence" value="ECO:0007669"/>
    <property type="project" value="UniProtKB-KW"/>
</dbReference>
<dbReference type="InterPro" id="IPR044876">
    <property type="entry name" value="HRDC_dom_sf"/>
</dbReference>
<keyword evidence="5" id="KW-0547">Nucleotide-binding</keyword>
<dbReference type="PANTHER" id="PTHR13710">
    <property type="entry name" value="DNA HELICASE RECQ FAMILY MEMBER"/>
    <property type="match status" value="1"/>
</dbReference>
<evidence type="ECO:0000256" key="11">
    <source>
        <dbReference type="ARBA" id="ARBA00023125"/>
    </source>
</evidence>
<evidence type="ECO:0000256" key="1">
    <source>
        <dbReference type="ARBA" id="ARBA00001946"/>
    </source>
</evidence>
<dbReference type="Pfam" id="PF16124">
    <property type="entry name" value="RecQ_Zn_bind"/>
    <property type="match status" value="1"/>
</dbReference>
<dbReference type="PROSITE" id="PS51192">
    <property type="entry name" value="HELICASE_ATP_BIND_1"/>
    <property type="match status" value="1"/>
</dbReference>
<dbReference type="Pfam" id="PF09382">
    <property type="entry name" value="RQC"/>
    <property type="match status" value="1"/>
</dbReference>
<dbReference type="GO" id="GO:0043590">
    <property type="term" value="C:bacterial nucleoid"/>
    <property type="evidence" value="ECO:0007669"/>
    <property type="project" value="TreeGrafter"/>
</dbReference>
<dbReference type="AlphaFoldDB" id="A0A1M6RK49"/>
<dbReference type="Gene3D" id="1.10.10.10">
    <property type="entry name" value="Winged helix-like DNA-binding domain superfamily/Winged helix DNA-binding domain"/>
    <property type="match status" value="1"/>
</dbReference>
<evidence type="ECO:0000256" key="8">
    <source>
        <dbReference type="ARBA" id="ARBA00022806"/>
    </source>
</evidence>
<keyword evidence="11" id="KW-0238">DNA-binding</keyword>
<dbReference type="InterPro" id="IPR029491">
    <property type="entry name" value="Helicase_HTH"/>
</dbReference>
<dbReference type="CDD" id="cd18794">
    <property type="entry name" value="SF2_C_RecQ"/>
    <property type="match status" value="1"/>
</dbReference>
<evidence type="ECO:0000259" key="18">
    <source>
        <dbReference type="PROSITE" id="PS51192"/>
    </source>
</evidence>
<evidence type="ECO:0000259" key="17">
    <source>
        <dbReference type="PROSITE" id="PS50967"/>
    </source>
</evidence>
<evidence type="ECO:0000256" key="3">
    <source>
        <dbReference type="ARBA" id="ARBA00005446"/>
    </source>
</evidence>
<dbReference type="InterPro" id="IPR002121">
    <property type="entry name" value="HRDC_dom"/>
</dbReference>
<dbReference type="SMART" id="SM00341">
    <property type="entry name" value="HRDC"/>
    <property type="match status" value="1"/>
</dbReference>
<evidence type="ECO:0000256" key="13">
    <source>
        <dbReference type="ARBA" id="ARBA00023204"/>
    </source>
</evidence>
<dbReference type="Gene3D" id="3.40.50.300">
    <property type="entry name" value="P-loop containing nucleotide triphosphate hydrolases"/>
    <property type="match status" value="2"/>
</dbReference>
<dbReference type="SMART" id="SM00490">
    <property type="entry name" value="HELICc"/>
    <property type="match status" value="1"/>
</dbReference>
<dbReference type="GO" id="GO:0046872">
    <property type="term" value="F:metal ion binding"/>
    <property type="evidence" value="ECO:0007669"/>
    <property type="project" value="UniProtKB-KW"/>
</dbReference>
<comment type="similarity">
    <text evidence="3">Belongs to the helicase family. RecQ subfamily.</text>
</comment>
<keyword evidence="6" id="KW-0227">DNA damage</keyword>
<keyword evidence="9" id="KW-0862">Zinc</keyword>
<dbReference type="GO" id="GO:0016787">
    <property type="term" value="F:hydrolase activity"/>
    <property type="evidence" value="ECO:0007669"/>
    <property type="project" value="UniProtKB-KW"/>
</dbReference>
<dbReference type="SUPFAM" id="SSF47819">
    <property type="entry name" value="HRDC-like"/>
    <property type="match status" value="1"/>
</dbReference>
<gene>
    <name evidence="20" type="ORF">SAMN04488028_104207</name>
</gene>
<evidence type="ECO:0000256" key="2">
    <source>
        <dbReference type="ARBA" id="ARBA00001947"/>
    </source>
</evidence>
<dbReference type="EMBL" id="FRAA01000004">
    <property type="protein sequence ID" value="SHK32820.1"/>
    <property type="molecule type" value="Genomic_DNA"/>
</dbReference>
<dbReference type="InterPro" id="IPR018982">
    <property type="entry name" value="RQC_domain"/>
</dbReference>
<dbReference type="InterPro" id="IPR036390">
    <property type="entry name" value="WH_DNA-bd_sf"/>
</dbReference>
<feature type="domain" description="Helicase C-terminal" evidence="19">
    <location>
        <begin position="218"/>
        <end position="367"/>
    </location>
</feature>
<keyword evidence="14" id="KW-0413">Isomerase</keyword>
<dbReference type="GO" id="GO:0009432">
    <property type="term" value="P:SOS response"/>
    <property type="evidence" value="ECO:0007669"/>
    <property type="project" value="UniProtKB-UniRule"/>
</dbReference>
<dbReference type="InterPro" id="IPR001650">
    <property type="entry name" value="Helicase_C-like"/>
</dbReference>
<dbReference type="NCBIfam" id="TIGR00614">
    <property type="entry name" value="recQ_fam"/>
    <property type="match status" value="1"/>
</dbReference>
<dbReference type="Pfam" id="PF00570">
    <property type="entry name" value="HRDC"/>
    <property type="match status" value="1"/>
</dbReference>
<dbReference type="GO" id="GO:0006281">
    <property type="term" value="P:DNA repair"/>
    <property type="evidence" value="ECO:0007669"/>
    <property type="project" value="UniProtKB-KW"/>
</dbReference>
<protein>
    <recommendedName>
        <fullName evidence="16">DNA helicase RecQ</fullName>
        <ecNumber evidence="16">5.6.2.4</ecNumber>
    </recommendedName>
</protein>
<dbReference type="STRING" id="156994.SAMN04488028_104207"/>
<dbReference type="Pfam" id="PF00271">
    <property type="entry name" value="Helicase_C"/>
    <property type="match status" value="1"/>
</dbReference>
<dbReference type="FunFam" id="3.40.50.300:FF:000156">
    <property type="entry name" value="ATP-dependent DNA helicase recQ"/>
    <property type="match status" value="1"/>
</dbReference>
<evidence type="ECO:0000256" key="4">
    <source>
        <dbReference type="ARBA" id="ARBA00022723"/>
    </source>
</evidence>
<dbReference type="GO" id="GO:0006310">
    <property type="term" value="P:DNA recombination"/>
    <property type="evidence" value="ECO:0007669"/>
    <property type="project" value="UniProtKB-UniRule"/>
</dbReference>
<dbReference type="GO" id="GO:0030894">
    <property type="term" value="C:replisome"/>
    <property type="evidence" value="ECO:0007669"/>
    <property type="project" value="TreeGrafter"/>
</dbReference>
<dbReference type="EC" id="5.6.2.4" evidence="16"/>
<dbReference type="InterPro" id="IPR036388">
    <property type="entry name" value="WH-like_DNA-bd_sf"/>
</dbReference>
<dbReference type="PROSITE" id="PS51194">
    <property type="entry name" value="HELICASE_CTER"/>
    <property type="match status" value="1"/>
</dbReference>
<evidence type="ECO:0000256" key="9">
    <source>
        <dbReference type="ARBA" id="ARBA00022833"/>
    </source>
</evidence>
<keyword evidence="13" id="KW-0234">DNA repair</keyword>
<dbReference type="CDD" id="cd17920">
    <property type="entry name" value="DEXHc_RecQ"/>
    <property type="match status" value="1"/>
</dbReference>
<feature type="domain" description="Helicase ATP-binding" evidence="18">
    <location>
        <begin position="29"/>
        <end position="197"/>
    </location>
</feature>
<reference evidence="21" key="1">
    <citation type="submission" date="2016-11" db="EMBL/GenBank/DDBJ databases">
        <authorList>
            <person name="Varghese N."/>
            <person name="Submissions S."/>
        </authorList>
    </citation>
    <scope>NUCLEOTIDE SEQUENCE [LARGE SCALE GENOMIC DNA]</scope>
    <source>
        <strain evidence="21">DSM 26134</strain>
    </source>
</reference>
<dbReference type="GO" id="GO:0009378">
    <property type="term" value="F:four-way junction helicase activity"/>
    <property type="evidence" value="ECO:0007669"/>
    <property type="project" value="TreeGrafter"/>
</dbReference>
<dbReference type="PROSITE" id="PS50967">
    <property type="entry name" value="HRDC"/>
    <property type="match status" value="1"/>
</dbReference>
<dbReference type="InterPro" id="IPR014001">
    <property type="entry name" value="Helicase_ATP-bd"/>
</dbReference>
<dbReference type="FunFam" id="1.10.150.80:FF:000002">
    <property type="entry name" value="ATP-dependent DNA helicase RecQ"/>
    <property type="match status" value="1"/>
</dbReference>
<evidence type="ECO:0000256" key="5">
    <source>
        <dbReference type="ARBA" id="ARBA00022741"/>
    </source>
</evidence>
<name>A0A1M6RK49_REIAG</name>
<dbReference type="GO" id="GO:0043138">
    <property type="term" value="F:3'-5' DNA helicase activity"/>
    <property type="evidence" value="ECO:0007669"/>
    <property type="project" value="UniProtKB-EC"/>
</dbReference>
<dbReference type="SMART" id="SM00956">
    <property type="entry name" value="RQC"/>
    <property type="match status" value="1"/>
</dbReference>
<dbReference type="NCBIfam" id="TIGR01389">
    <property type="entry name" value="recQ"/>
    <property type="match status" value="1"/>
</dbReference>
<sequence>MPSVLDKAQSILKDTYGYKEFRPLQRDVISYAIDGNDSLVIMPTGGGKSMCFQLPALAQEGACLVISPLISLMRDQVEALKQNGVASAYLNSSLTGKEQNIIEEQFLSGEIKILYVSPEKLLTRDFFNVLKSVTLNLIAVDEAHCISQWGHDFRPEYTKLDFLKKQFPTVPIMALTATADKATRTDIASQLGIPHAKTFLASFDRPNLDLTVRAAQGRLESIIGMINRAPDESGIIYCLSRKSCEKVAEKLQAKGIDADFYHAGMPADVRNKTQERFIRDDLKVVCATIAFGMGIDKSNVRWVIHYNLPKNLESYYQEIGRAGRDGLDSKTLLFFSYADVVQLKQFMEDSPQKALLEAKLQRMQQFAEATTCRRRVLLSYFGEQLETDCGNCDVCRNPPEFMDGTILAQKALSASARTQEKVGSRLLIDILRGSGRQEIYQLGYQNIKTYGVGKEHSYFDWQHFIGQFLNLGLFEIAFDNHNILRITEHGKKALRGEVPVQITKPESVNERNQRLTPAKPRKSVQHSNELFDRLRTLRKKIAEEQQVPAYVVFNDATLEDMAAKRPNNEDEMLEISGVGQQKVTQYGDRFVREIIAFVKEKAEQGEKIKGATHLITFEYLKEGLNPEEIAEKRKLNIITIYSHLATLYEQGRDINIRNYISEEEESKILKGIEETGETEKLKPLFDHFKEEIPYYKLRLAMAVHKKRL</sequence>
<evidence type="ECO:0000313" key="20">
    <source>
        <dbReference type="EMBL" id="SHK32820.1"/>
    </source>
</evidence>
<dbReference type="SUPFAM" id="SSF52540">
    <property type="entry name" value="P-loop containing nucleoside triphosphate hydrolases"/>
    <property type="match status" value="1"/>
</dbReference>
<dbReference type="InterPro" id="IPR027417">
    <property type="entry name" value="P-loop_NTPase"/>
</dbReference>
<keyword evidence="10" id="KW-0067">ATP-binding</keyword>
<keyword evidence="4" id="KW-0479">Metal-binding</keyword>
<dbReference type="RefSeq" id="WP_073122810.1">
    <property type="nucleotide sequence ID" value="NZ_FRAA01000004.1"/>
</dbReference>
<evidence type="ECO:0000256" key="6">
    <source>
        <dbReference type="ARBA" id="ARBA00022763"/>
    </source>
</evidence>
<dbReference type="InterPro" id="IPR004589">
    <property type="entry name" value="DNA_helicase_ATP-dep_RecQ"/>
</dbReference>
<keyword evidence="8 20" id="KW-0347">Helicase</keyword>
<evidence type="ECO:0000256" key="14">
    <source>
        <dbReference type="ARBA" id="ARBA00023235"/>
    </source>
</evidence>
<accession>A0A1M6RK49</accession>
<dbReference type="PANTHER" id="PTHR13710:SF105">
    <property type="entry name" value="ATP-DEPENDENT DNA HELICASE Q1"/>
    <property type="match status" value="1"/>
</dbReference>
<organism evidence="20 21">
    <name type="scientific">Reichenbachiella agariperforans</name>
    <dbReference type="NCBI Taxonomy" id="156994"/>
    <lineage>
        <taxon>Bacteria</taxon>
        <taxon>Pseudomonadati</taxon>
        <taxon>Bacteroidota</taxon>
        <taxon>Cytophagia</taxon>
        <taxon>Cytophagales</taxon>
        <taxon>Reichenbachiellaceae</taxon>
        <taxon>Reichenbachiella</taxon>
    </lineage>
</organism>
<feature type="domain" description="HRDC" evidence="17">
    <location>
        <begin position="524"/>
        <end position="604"/>
    </location>
</feature>
<keyword evidence="7" id="KW-0378">Hydrolase</keyword>
<dbReference type="FunFam" id="3.40.50.300:FF:000296">
    <property type="entry name" value="ATP-dependent DNA helicase RecQ"/>
    <property type="match status" value="1"/>
</dbReference>
<dbReference type="Gene3D" id="1.10.150.80">
    <property type="entry name" value="HRDC domain"/>
    <property type="match status" value="1"/>
</dbReference>
<evidence type="ECO:0000256" key="7">
    <source>
        <dbReference type="ARBA" id="ARBA00022801"/>
    </source>
</evidence>
<keyword evidence="21" id="KW-1185">Reference proteome</keyword>
<keyword evidence="12" id="KW-0233">DNA recombination</keyword>
<dbReference type="Gene3D" id="1.10.10.1390">
    <property type="entry name" value="ATP-dependent DNA helicase RecQ"/>
    <property type="match status" value="1"/>
</dbReference>
<evidence type="ECO:0000256" key="16">
    <source>
        <dbReference type="NCBIfam" id="TIGR01389"/>
    </source>
</evidence>
<dbReference type="GO" id="GO:0006260">
    <property type="term" value="P:DNA replication"/>
    <property type="evidence" value="ECO:0007669"/>
    <property type="project" value="InterPro"/>
</dbReference>
<dbReference type="GO" id="GO:0005737">
    <property type="term" value="C:cytoplasm"/>
    <property type="evidence" value="ECO:0007669"/>
    <property type="project" value="TreeGrafter"/>
</dbReference>
<dbReference type="Pfam" id="PF00270">
    <property type="entry name" value="DEAD"/>
    <property type="match status" value="1"/>
</dbReference>
<comment type="cofactor">
    <cofactor evidence="1">
        <name>Mg(2+)</name>
        <dbReference type="ChEBI" id="CHEBI:18420"/>
    </cofactor>
</comment>
<comment type="cofactor">
    <cofactor evidence="2">
        <name>Zn(2+)</name>
        <dbReference type="ChEBI" id="CHEBI:29105"/>
    </cofactor>
</comment>